<name>A0A6J4N4W0_9ACTN</name>
<accession>A0A6J4N4W0</accession>
<organism evidence="1">
    <name type="scientific">uncultured Propionibacteriaceae bacterium</name>
    <dbReference type="NCBI Taxonomy" id="257457"/>
    <lineage>
        <taxon>Bacteria</taxon>
        <taxon>Bacillati</taxon>
        <taxon>Actinomycetota</taxon>
        <taxon>Actinomycetes</taxon>
        <taxon>Propionibacteriales</taxon>
        <taxon>Propionibacteriaceae</taxon>
        <taxon>environmental samples</taxon>
    </lineage>
</organism>
<evidence type="ECO:0000313" key="1">
    <source>
        <dbReference type="EMBL" id="CAA9373233.1"/>
    </source>
</evidence>
<sequence>MACQASHARDRAPWSDLFGARRRVDLRTDVSRCGFTAVDGLKEALLAEAAEA</sequence>
<dbReference type="AlphaFoldDB" id="A0A6J4N4W0"/>
<gene>
    <name evidence="1" type="ORF">AVDCRST_MAG75-271</name>
</gene>
<dbReference type="EMBL" id="CADCUO010000017">
    <property type="protein sequence ID" value="CAA9373233.1"/>
    <property type="molecule type" value="Genomic_DNA"/>
</dbReference>
<reference evidence="1" key="1">
    <citation type="submission" date="2020-02" db="EMBL/GenBank/DDBJ databases">
        <authorList>
            <person name="Meier V. D."/>
        </authorList>
    </citation>
    <scope>NUCLEOTIDE SEQUENCE</scope>
    <source>
        <strain evidence="1">AVDCRST_MAG75</strain>
    </source>
</reference>
<protein>
    <submittedName>
        <fullName evidence="1">Uncharacterized protein</fullName>
    </submittedName>
</protein>
<proteinExistence type="predicted"/>